<evidence type="ECO:0000313" key="2">
    <source>
        <dbReference type="Proteomes" id="UP000823388"/>
    </source>
</evidence>
<dbReference type="Proteomes" id="UP000823388">
    <property type="component" value="Chromosome 5K"/>
</dbReference>
<reference evidence="1" key="1">
    <citation type="submission" date="2020-05" db="EMBL/GenBank/DDBJ databases">
        <title>WGS assembly of Panicum virgatum.</title>
        <authorList>
            <person name="Lovell J.T."/>
            <person name="Jenkins J."/>
            <person name="Shu S."/>
            <person name="Juenger T.E."/>
            <person name="Schmutz J."/>
        </authorList>
    </citation>
    <scope>NUCLEOTIDE SEQUENCE</scope>
    <source>
        <strain evidence="1">AP13</strain>
    </source>
</reference>
<evidence type="ECO:0000313" key="1">
    <source>
        <dbReference type="EMBL" id="KAG2601378.1"/>
    </source>
</evidence>
<protein>
    <submittedName>
        <fullName evidence="1">Uncharacterized protein</fullName>
    </submittedName>
</protein>
<name>A0A8T0SVT4_PANVG</name>
<comment type="caution">
    <text evidence="1">The sequence shown here is derived from an EMBL/GenBank/DDBJ whole genome shotgun (WGS) entry which is preliminary data.</text>
</comment>
<dbReference type="EMBL" id="CM029045">
    <property type="protein sequence ID" value="KAG2601378.1"/>
    <property type="molecule type" value="Genomic_DNA"/>
</dbReference>
<keyword evidence="2" id="KW-1185">Reference proteome</keyword>
<proteinExistence type="predicted"/>
<dbReference type="AlphaFoldDB" id="A0A8T0SVT4"/>
<organism evidence="1 2">
    <name type="scientific">Panicum virgatum</name>
    <name type="common">Blackwell switchgrass</name>
    <dbReference type="NCBI Taxonomy" id="38727"/>
    <lineage>
        <taxon>Eukaryota</taxon>
        <taxon>Viridiplantae</taxon>
        <taxon>Streptophyta</taxon>
        <taxon>Embryophyta</taxon>
        <taxon>Tracheophyta</taxon>
        <taxon>Spermatophyta</taxon>
        <taxon>Magnoliopsida</taxon>
        <taxon>Liliopsida</taxon>
        <taxon>Poales</taxon>
        <taxon>Poaceae</taxon>
        <taxon>PACMAD clade</taxon>
        <taxon>Panicoideae</taxon>
        <taxon>Panicodae</taxon>
        <taxon>Paniceae</taxon>
        <taxon>Panicinae</taxon>
        <taxon>Panicum</taxon>
        <taxon>Panicum sect. Hiantes</taxon>
    </lineage>
</organism>
<gene>
    <name evidence="1" type="ORF">PVAP13_5KG587800</name>
</gene>
<sequence>MGQGHQNIYIQFFRDLIQCISDRSGSTDVLHHPMCFFSNTHQLLCQEHRSTTSLDVISSNAALQQWIQIRLFYIS</sequence>
<accession>A0A8T0SVT4</accession>